<dbReference type="EMBL" id="JXIG01000035">
    <property type="protein sequence ID" value="KIU01725.1"/>
    <property type="molecule type" value="Genomic_DNA"/>
</dbReference>
<dbReference type="Proteomes" id="UP000032274">
    <property type="component" value="Unassembled WGS sequence"/>
</dbReference>
<gene>
    <name evidence="2" type="ORF">QU38_00140</name>
</gene>
<name>A0AA40ML87_STAAU</name>
<feature type="non-terminal residue" evidence="2">
    <location>
        <position position="127"/>
    </location>
</feature>
<dbReference type="AlphaFoldDB" id="A0AA40ML87"/>
<feature type="compositionally biased region" description="Basic and acidic residues" evidence="1">
    <location>
        <begin position="1"/>
        <end position="15"/>
    </location>
</feature>
<comment type="caution">
    <text evidence="2">The sequence shown here is derived from an EMBL/GenBank/DDBJ whole genome shotgun (WGS) entry which is preliminary data.</text>
</comment>
<feature type="non-terminal residue" evidence="2">
    <location>
        <position position="1"/>
    </location>
</feature>
<feature type="region of interest" description="Disordered" evidence="1">
    <location>
        <begin position="85"/>
        <end position="127"/>
    </location>
</feature>
<feature type="region of interest" description="Disordered" evidence="1">
    <location>
        <begin position="1"/>
        <end position="63"/>
    </location>
</feature>
<protein>
    <submittedName>
        <fullName evidence="2">Uncharacterized protein</fullName>
    </submittedName>
</protein>
<sequence>ERPDQAVGQHGDRPVLSRAAARPALHRRPAAQGDRLLQCRPHAGRQLERDDQGRRRPATLYREHPLLGDTRLCDDGAAQLLDVREPGRPEVEQPRGAGAGHVAQIPGHAGPGGSEAQRAQARVPPGR</sequence>
<evidence type="ECO:0000313" key="3">
    <source>
        <dbReference type="Proteomes" id="UP000032274"/>
    </source>
</evidence>
<organism evidence="2 3">
    <name type="scientific">Staphylococcus aureus</name>
    <dbReference type="NCBI Taxonomy" id="1280"/>
    <lineage>
        <taxon>Bacteria</taxon>
        <taxon>Bacillati</taxon>
        <taxon>Bacillota</taxon>
        <taxon>Bacilli</taxon>
        <taxon>Bacillales</taxon>
        <taxon>Staphylococcaceae</taxon>
        <taxon>Staphylococcus</taxon>
    </lineage>
</organism>
<evidence type="ECO:0000256" key="1">
    <source>
        <dbReference type="SAM" id="MobiDB-lite"/>
    </source>
</evidence>
<accession>A0AA40ML87</accession>
<feature type="compositionally biased region" description="Basic and acidic residues" evidence="1">
    <location>
        <begin position="45"/>
        <end position="54"/>
    </location>
</feature>
<evidence type="ECO:0000313" key="2">
    <source>
        <dbReference type="EMBL" id="KIU01725.1"/>
    </source>
</evidence>
<reference evidence="2 3" key="1">
    <citation type="submission" date="2015-01" db="EMBL/GenBank/DDBJ databases">
        <title>Characterization of Swiss Staphylococcus aureus strains involved in food poisoning.</title>
        <authorList>
            <person name="Crovadore J."/>
            <person name="Chablais R."/>
            <person name="Tonacini J."/>
            <person name="Schnyder B."/>
            <person name="Lefort F."/>
        </authorList>
    </citation>
    <scope>NUCLEOTIDE SEQUENCE [LARGE SCALE GENOMIC DNA]</scope>
    <source>
        <strain evidence="2 3">SA-120</strain>
    </source>
</reference>
<proteinExistence type="predicted"/>